<keyword evidence="1" id="KW-0812">Transmembrane</keyword>
<evidence type="ECO:0000313" key="2">
    <source>
        <dbReference type="EMBL" id="MBF2735128.1"/>
    </source>
</evidence>
<keyword evidence="1" id="KW-0472">Membrane</keyword>
<accession>A0A930XXS0</accession>
<keyword evidence="1" id="KW-1133">Transmembrane helix</keyword>
<feature type="transmembrane region" description="Helical" evidence="1">
    <location>
        <begin position="106"/>
        <end position="125"/>
    </location>
</feature>
<organism evidence="2 3">
    <name type="scientific">Candidatus Amphirhobacter heronislandensis</name>
    <dbReference type="NCBI Taxonomy" id="1732024"/>
    <lineage>
        <taxon>Bacteria</taxon>
        <taxon>Pseudomonadati</taxon>
        <taxon>Pseudomonadota</taxon>
        <taxon>Gammaproteobacteria</taxon>
        <taxon>Candidatus Tethybacterales</taxon>
        <taxon>Candidatus Tethybacteraceae</taxon>
        <taxon>Candidatus Amphirhobacter</taxon>
    </lineage>
</organism>
<feature type="transmembrane region" description="Helical" evidence="1">
    <location>
        <begin position="39"/>
        <end position="57"/>
    </location>
</feature>
<comment type="caution">
    <text evidence="2">The sequence shown here is derived from an EMBL/GenBank/DDBJ whole genome shotgun (WGS) entry which is preliminary data.</text>
</comment>
<sequence>MAVFGILLYLLCEGLALMAIPEQVRAFTIAIFKGRKRSVLVTLAFVGAGLLLFRRAAKVDEAVLELVLPAVGFPLIVYGLLRLIVPRAFDEILLRFAEYSRGQLRSIGLVEASFALLLMLVVWGLTRLLA</sequence>
<dbReference type="AlphaFoldDB" id="A0A930XXS0"/>
<keyword evidence="3" id="KW-1185">Reference proteome</keyword>
<feature type="transmembrane region" description="Helical" evidence="1">
    <location>
        <begin position="6"/>
        <end position="27"/>
    </location>
</feature>
<dbReference type="InterPro" id="IPR019201">
    <property type="entry name" value="DUF2065"/>
</dbReference>
<proteinExistence type="predicted"/>
<dbReference type="EMBL" id="JADHEI010000033">
    <property type="protein sequence ID" value="MBF2735128.1"/>
    <property type="molecule type" value="Genomic_DNA"/>
</dbReference>
<name>A0A930XXS0_9GAMM</name>
<evidence type="ECO:0000313" key="3">
    <source>
        <dbReference type="Proteomes" id="UP000604381"/>
    </source>
</evidence>
<reference evidence="2" key="1">
    <citation type="submission" date="2020-10" db="EMBL/GenBank/DDBJ databases">
        <title>An improved Amphimedon queenslandica hologenome assembly reveals how three proteobacterial symbionts can extend the metabolic phenotypic of their marine sponge host.</title>
        <authorList>
            <person name="Degnan B."/>
            <person name="Degnan S."/>
            <person name="Xiang X."/>
        </authorList>
    </citation>
    <scope>NUCLEOTIDE SEQUENCE</scope>
    <source>
        <strain evidence="2">AqS2</strain>
    </source>
</reference>
<protein>
    <submittedName>
        <fullName evidence="2">DUF2065 family protein</fullName>
    </submittedName>
</protein>
<feature type="transmembrane region" description="Helical" evidence="1">
    <location>
        <begin position="63"/>
        <end position="85"/>
    </location>
</feature>
<evidence type="ECO:0000256" key="1">
    <source>
        <dbReference type="SAM" id="Phobius"/>
    </source>
</evidence>
<dbReference type="Proteomes" id="UP000604381">
    <property type="component" value="Unassembled WGS sequence"/>
</dbReference>
<gene>
    <name evidence="2" type="ORF">ISN26_03450</name>
</gene>
<dbReference type="Pfam" id="PF09838">
    <property type="entry name" value="DUF2065"/>
    <property type="match status" value="1"/>
</dbReference>